<dbReference type="Pfam" id="PF14377">
    <property type="entry name" value="UBM"/>
    <property type="match status" value="2"/>
</dbReference>
<feature type="compositionally biased region" description="Basic and acidic residues" evidence="2">
    <location>
        <begin position="625"/>
        <end position="634"/>
    </location>
</feature>
<dbReference type="Gene3D" id="3.30.70.270">
    <property type="match status" value="1"/>
</dbReference>
<dbReference type="InterPro" id="IPR025527">
    <property type="entry name" value="HUWE1/Rev1_UBM"/>
</dbReference>
<protein>
    <recommendedName>
        <fullName evidence="3">UmuC domain-containing protein</fullName>
    </recommendedName>
</protein>
<dbReference type="PROSITE" id="PS50173">
    <property type="entry name" value="UMUC"/>
    <property type="match status" value="1"/>
</dbReference>
<evidence type="ECO:0000259" key="3">
    <source>
        <dbReference type="PROSITE" id="PS50173"/>
    </source>
</evidence>
<dbReference type="GO" id="GO:0003684">
    <property type="term" value="F:damaged DNA binding"/>
    <property type="evidence" value="ECO:0007669"/>
    <property type="project" value="InterPro"/>
</dbReference>
<comment type="caution">
    <text evidence="4">The sequence shown here is derived from an EMBL/GenBank/DDBJ whole genome shotgun (WGS) entry which is preliminary data.</text>
</comment>
<organism evidence="4 5">
    <name type="scientific">Halocaridina rubra</name>
    <name type="common">Hawaiian red shrimp</name>
    <dbReference type="NCBI Taxonomy" id="373956"/>
    <lineage>
        <taxon>Eukaryota</taxon>
        <taxon>Metazoa</taxon>
        <taxon>Ecdysozoa</taxon>
        <taxon>Arthropoda</taxon>
        <taxon>Crustacea</taxon>
        <taxon>Multicrustacea</taxon>
        <taxon>Malacostraca</taxon>
        <taxon>Eumalacostraca</taxon>
        <taxon>Eucarida</taxon>
        <taxon>Decapoda</taxon>
        <taxon>Pleocyemata</taxon>
        <taxon>Caridea</taxon>
        <taxon>Atyoidea</taxon>
        <taxon>Atyidae</taxon>
        <taxon>Halocaridina</taxon>
    </lineage>
</organism>
<dbReference type="PANTHER" id="PTHR46404">
    <property type="entry name" value="DNA POLYMERASE IOTA"/>
    <property type="match status" value="1"/>
</dbReference>
<dbReference type="FunFam" id="3.40.1170.60:FF:000006">
    <property type="entry name" value="DNA polymerase iota"/>
    <property type="match status" value="1"/>
</dbReference>
<dbReference type="InterPro" id="IPR036775">
    <property type="entry name" value="DNA_pol_Y-fam_lit_finger_sf"/>
</dbReference>
<feature type="region of interest" description="Disordered" evidence="2">
    <location>
        <begin position="625"/>
        <end position="656"/>
    </location>
</feature>
<dbReference type="InterPro" id="IPR001126">
    <property type="entry name" value="UmuC"/>
</dbReference>
<dbReference type="PANTHER" id="PTHR46404:SF1">
    <property type="entry name" value="DNA POLYMERASE IOTA"/>
    <property type="match status" value="1"/>
</dbReference>
<dbReference type="PIRSF" id="PIRSF036603">
    <property type="entry name" value="DPol_eta"/>
    <property type="match status" value="1"/>
</dbReference>
<evidence type="ECO:0000256" key="1">
    <source>
        <dbReference type="ARBA" id="ARBA00022679"/>
    </source>
</evidence>
<feature type="domain" description="UmuC" evidence="3">
    <location>
        <begin position="23"/>
        <end position="237"/>
    </location>
</feature>
<dbReference type="SUPFAM" id="SSF56672">
    <property type="entry name" value="DNA/RNA polymerases"/>
    <property type="match status" value="1"/>
</dbReference>
<feature type="compositionally biased region" description="Polar residues" evidence="2">
    <location>
        <begin position="647"/>
        <end position="656"/>
    </location>
</feature>
<dbReference type="SUPFAM" id="SSF100879">
    <property type="entry name" value="Lesion bypass DNA polymerase (Y-family), little finger domain"/>
    <property type="match status" value="1"/>
</dbReference>
<dbReference type="Gene3D" id="3.30.1490.100">
    <property type="entry name" value="DNA polymerase, Y-family, little finger domain"/>
    <property type="match status" value="1"/>
</dbReference>
<dbReference type="InterPro" id="IPR043128">
    <property type="entry name" value="Rev_trsase/Diguanyl_cyclase"/>
</dbReference>
<dbReference type="InterPro" id="IPR017961">
    <property type="entry name" value="DNA_pol_Y-fam_little_finger"/>
</dbReference>
<dbReference type="Pfam" id="PF00817">
    <property type="entry name" value="IMS"/>
    <property type="match status" value="1"/>
</dbReference>
<proteinExistence type="predicted"/>
<reference evidence="4 5" key="1">
    <citation type="submission" date="2023-11" db="EMBL/GenBank/DDBJ databases">
        <title>Halocaridina rubra genome assembly.</title>
        <authorList>
            <person name="Smith C."/>
        </authorList>
    </citation>
    <scope>NUCLEOTIDE SEQUENCE [LARGE SCALE GENOMIC DNA]</scope>
    <source>
        <strain evidence="4">EP-1</strain>
        <tissue evidence="4">Whole</tissue>
    </source>
</reference>
<evidence type="ECO:0000256" key="2">
    <source>
        <dbReference type="SAM" id="MobiDB-lite"/>
    </source>
</evidence>
<keyword evidence="5" id="KW-1185">Reference proteome</keyword>
<evidence type="ECO:0000313" key="5">
    <source>
        <dbReference type="Proteomes" id="UP001381693"/>
    </source>
</evidence>
<dbReference type="Gene3D" id="1.10.150.20">
    <property type="entry name" value="5' to 3' exonuclease, C-terminal subdomain"/>
    <property type="match status" value="1"/>
</dbReference>
<dbReference type="Proteomes" id="UP001381693">
    <property type="component" value="Unassembled WGS sequence"/>
</dbReference>
<dbReference type="Gene3D" id="6.10.250.1630">
    <property type="match status" value="2"/>
</dbReference>
<dbReference type="Gene3D" id="3.40.1170.60">
    <property type="match status" value="1"/>
</dbReference>
<evidence type="ECO:0000313" key="4">
    <source>
        <dbReference type="EMBL" id="KAK7066389.1"/>
    </source>
</evidence>
<gene>
    <name evidence="4" type="ORF">SK128_027887</name>
</gene>
<dbReference type="Pfam" id="PF11799">
    <property type="entry name" value="IMS_C"/>
    <property type="match status" value="1"/>
</dbReference>
<sequence>MDANFDHLDGEWNLLPDQHKRTIIHIDIDCFYAQVEMVRNPELRDKPVGVKQKDLMVTCNYKARSLGVKKSMWVRDALKFLPSLILIDGSDLSPYRQYSADITNLALSFTPLVERLGLDENFLDITNQVHDYSAANHKDLVGHFYGDRERNPMPSFDPCACGCFKRMVIGSHIASKLRKKIFESTGITCCAGVGHNKLLAKLVSGYHKPNEQTAIFPWQVYDLLNSLESVRMIPGIGSATSKILGDLGVTSVKDLQLVDINMLRTKFDEETCKKLKDMSFGIDEAVVRPNSRPQSLGVEDAVKRISTMNEVKVKYEELLERLLKLVAEDGRKPGTLKISARKRYGHRETKQLPLLLSVFSKGVNIINDSVKSALMDIILSTFHKIIETSKPFELTLLGIAFTKFTDYSSETTSISRFFQKRSRVADENMETALDKSQKNSSANKFLPAVKKPRHDLSFDSERCLENNLIPVESACSDVFLETDKCEENNFIQVESTFNNTLSPGASNLEKLNSVIDKEMTYREPSGSASALDFQGNGKNNCTYSRLTEDSEIMPDLPNDVDSDVFNSLPKVIQEELLLSFKTTSTRTLNSTSNRNIATNQKTILECSAKVRSCVESFENQIRHDQNVKTTEKLPKHLRNKSHGLDESQPSCSYSVDSSEMNNITDHLTSCSSSSSDKHTRSRGNIILPKDVDADVFYALPEELQNEILKESKTYQPIISPQKNQKSCNNKKGIQSSPLLKYLKKL</sequence>
<dbReference type="AlphaFoldDB" id="A0AAN8WS16"/>
<dbReference type="GO" id="GO:0019985">
    <property type="term" value="P:translesion synthesis"/>
    <property type="evidence" value="ECO:0007669"/>
    <property type="project" value="TreeGrafter"/>
</dbReference>
<dbReference type="GO" id="GO:0006281">
    <property type="term" value="P:DNA repair"/>
    <property type="evidence" value="ECO:0007669"/>
    <property type="project" value="InterPro"/>
</dbReference>
<keyword evidence="1" id="KW-0808">Transferase</keyword>
<accession>A0AAN8WS16</accession>
<dbReference type="GO" id="GO:0003887">
    <property type="term" value="F:DNA-directed DNA polymerase activity"/>
    <property type="evidence" value="ECO:0007669"/>
    <property type="project" value="TreeGrafter"/>
</dbReference>
<dbReference type="InterPro" id="IPR043502">
    <property type="entry name" value="DNA/RNA_pol_sf"/>
</dbReference>
<name>A0AAN8WS16_HALRR</name>
<dbReference type="EMBL" id="JAXCGZ010019226">
    <property type="protein sequence ID" value="KAK7066389.1"/>
    <property type="molecule type" value="Genomic_DNA"/>
</dbReference>